<feature type="compositionally biased region" description="Polar residues" evidence="2">
    <location>
        <begin position="301"/>
        <end position="310"/>
    </location>
</feature>
<sequence length="672" mass="73630">MAATEPLSQALAIGHPGVRPQTRQKIIEILSGTANGCLQELGYSPGLLEKVHYLEESLAKVKGENEKLKVENEKLKAENEKLKNFAPAVEDLRKKAFAYQQENVQMYEDNTKLFAECEFLRQELTKLRMLASKNEETRGKDVTEILRDSSGSSRKISLRLNPSHTLLDHIPFAPSRLQRLFPASRFAARRARNSLRTRRNPSPCKRRRRALTFNRTRRNPSPRKRMHRALMPPSHSPQSFAPQSHAPAPQIQPHPAQPYALQTQGQPYHVPSNGPPRISMNGGLATIHPLRRQSAPVNWQPAISPTSASQVAPPPGYGPYSVRAGVPPPLSHRPGSGASMSPGVGGHRTPTTFPPTSPISELPLNLQNFASPTMPHAPPPHPQTRPNPYPLPQAQHPHPLPPRTASASSAPRTHSQPQSPALPPEFTHTPPTNAQIPAFVTRDGHMVRAALSPERRPSMDSAPQMQVDVVPQTRSPRQHASPDADARAGGASETPMDSIQETPMDVAPETEAQMDVATEMQDVSSPPEVHEAVTPPVDASSAFSVAVAEDASSGINGDGSVVASLKEEVEPTVKMEVDDDVGGDGADEEEEEEDVELGPDGLRTARDCVATIFDADRNYICEFCETRHKSDLEKGLPSEPPPEMPNATMEELVAHCEKEHEYVWNILRRNAL</sequence>
<keyword evidence="4" id="KW-1185">Reference proteome</keyword>
<evidence type="ECO:0000256" key="1">
    <source>
        <dbReference type="SAM" id="Coils"/>
    </source>
</evidence>
<feature type="compositionally biased region" description="Polar residues" evidence="2">
    <location>
        <begin position="405"/>
        <end position="419"/>
    </location>
</feature>
<feature type="coiled-coil region" evidence="1">
    <location>
        <begin position="51"/>
        <end position="85"/>
    </location>
</feature>
<keyword evidence="1" id="KW-0175">Coiled coil</keyword>
<evidence type="ECO:0000256" key="2">
    <source>
        <dbReference type="SAM" id="MobiDB-lite"/>
    </source>
</evidence>
<feature type="region of interest" description="Disordered" evidence="2">
    <location>
        <begin position="470"/>
        <end position="499"/>
    </location>
</feature>
<feature type="compositionally biased region" description="Basic residues" evidence="2">
    <location>
        <begin position="189"/>
        <end position="228"/>
    </location>
</feature>
<dbReference type="Proteomes" id="UP000623467">
    <property type="component" value="Unassembled WGS sequence"/>
</dbReference>
<feature type="compositionally biased region" description="Acidic residues" evidence="2">
    <location>
        <begin position="577"/>
        <end position="597"/>
    </location>
</feature>
<dbReference type="OrthoDB" id="3263403at2759"/>
<name>A0A8H6YBA6_9AGAR</name>
<comment type="caution">
    <text evidence="3">The sequence shown here is derived from an EMBL/GenBank/DDBJ whole genome shotgun (WGS) entry which is preliminary data.</text>
</comment>
<evidence type="ECO:0000313" key="3">
    <source>
        <dbReference type="EMBL" id="KAF7355576.1"/>
    </source>
</evidence>
<feature type="compositionally biased region" description="Basic and acidic residues" evidence="2">
    <location>
        <begin position="567"/>
        <end position="576"/>
    </location>
</feature>
<feature type="region of interest" description="Disordered" evidence="2">
    <location>
        <begin position="189"/>
        <end position="256"/>
    </location>
</feature>
<feature type="region of interest" description="Disordered" evidence="2">
    <location>
        <begin position="301"/>
        <end position="436"/>
    </location>
</feature>
<gene>
    <name evidence="3" type="ORF">MSAN_01474800</name>
</gene>
<dbReference type="AlphaFoldDB" id="A0A8H6YBA6"/>
<proteinExistence type="predicted"/>
<evidence type="ECO:0000313" key="4">
    <source>
        <dbReference type="Proteomes" id="UP000623467"/>
    </source>
</evidence>
<feature type="compositionally biased region" description="Pro residues" evidence="2">
    <location>
        <begin position="375"/>
        <end position="391"/>
    </location>
</feature>
<accession>A0A8H6YBA6</accession>
<organism evidence="3 4">
    <name type="scientific">Mycena sanguinolenta</name>
    <dbReference type="NCBI Taxonomy" id="230812"/>
    <lineage>
        <taxon>Eukaryota</taxon>
        <taxon>Fungi</taxon>
        <taxon>Dikarya</taxon>
        <taxon>Basidiomycota</taxon>
        <taxon>Agaricomycotina</taxon>
        <taxon>Agaricomycetes</taxon>
        <taxon>Agaricomycetidae</taxon>
        <taxon>Agaricales</taxon>
        <taxon>Marasmiineae</taxon>
        <taxon>Mycenaceae</taxon>
        <taxon>Mycena</taxon>
    </lineage>
</organism>
<dbReference type="EMBL" id="JACAZH010000011">
    <property type="protein sequence ID" value="KAF7355576.1"/>
    <property type="molecule type" value="Genomic_DNA"/>
</dbReference>
<protein>
    <submittedName>
        <fullName evidence="3">Uncharacterized protein</fullName>
    </submittedName>
</protein>
<reference evidence="3" key="1">
    <citation type="submission" date="2020-05" db="EMBL/GenBank/DDBJ databases">
        <title>Mycena genomes resolve the evolution of fungal bioluminescence.</title>
        <authorList>
            <person name="Tsai I.J."/>
        </authorList>
    </citation>
    <scope>NUCLEOTIDE SEQUENCE</scope>
    <source>
        <strain evidence="3">160909Yilan</strain>
    </source>
</reference>
<feature type="region of interest" description="Disordered" evidence="2">
    <location>
        <begin position="567"/>
        <end position="598"/>
    </location>
</feature>